<sequence>MEVDSGDVPVYRFVCGCLYRRRPVEEWGLAMNDEALRLLENEVEQFYQALGPQREWLEKPQKVDDYVYKMRTQPGFIFDDAFWETFHGFALKICHVAYYGPERLEDADHRKPYAGVFELRFALANTPACDAEKAVLVQMAGGALECAANDLEALAEGVEFERGENAPWALVRKAIDRLYADTSPAAAALLAQGERCGGCRLHALVFAEAKRHLQGVLAWVPDNDARREAARFLRMSERQVRAALAPGEEKT</sequence>
<proteinExistence type="predicted"/>
<organism evidence="1">
    <name type="scientific">marine sediment metagenome</name>
    <dbReference type="NCBI Taxonomy" id="412755"/>
    <lineage>
        <taxon>unclassified sequences</taxon>
        <taxon>metagenomes</taxon>
        <taxon>ecological metagenomes</taxon>
    </lineage>
</organism>
<gene>
    <name evidence="1" type="ORF">LCGC14_0442980</name>
</gene>
<evidence type="ECO:0000313" key="1">
    <source>
        <dbReference type="EMBL" id="KKN69303.1"/>
    </source>
</evidence>
<comment type="caution">
    <text evidence="1">The sequence shown here is derived from an EMBL/GenBank/DDBJ whole genome shotgun (WGS) entry which is preliminary data.</text>
</comment>
<reference evidence="1" key="1">
    <citation type="journal article" date="2015" name="Nature">
        <title>Complex archaea that bridge the gap between prokaryotes and eukaryotes.</title>
        <authorList>
            <person name="Spang A."/>
            <person name="Saw J.H."/>
            <person name="Jorgensen S.L."/>
            <person name="Zaremba-Niedzwiedzka K."/>
            <person name="Martijn J."/>
            <person name="Lind A.E."/>
            <person name="van Eijk R."/>
            <person name="Schleper C."/>
            <person name="Guy L."/>
            <person name="Ettema T.J."/>
        </authorList>
    </citation>
    <scope>NUCLEOTIDE SEQUENCE</scope>
</reference>
<dbReference type="AlphaFoldDB" id="A0A0F9VUA6"/>
<name>A0A0F9VUA6_9ZZZZ</name>
<protein>
    <submittedName>
        <fullName evidence="1">Uncharacterized protein</fullName>
    </submittedName>
</protein>
<dbReference type="EMBL" id="LAZR01000429">
    <property type="protein sequence ID" value="KKN69303.1"/>
    <property type="molecule type" value="Genomic_DNA"/>
</dbReference>
<accession>A0A0F9VUA6</accession>